<dbReference type="InterPro" id="IPR001314">
    <property type="entry name" value="Peptidase_S1A"/>
</dbReference>
<dbReference type="InterPro" id="IPR009003">
    <property type="entry name" value="Peptidase_S1_PA"/>
</dbReference>
<dbReference type="PANTHER" id="PTHR24276">
    <property type="entry name" value="POLYSERASE-RELATED"/>
    <property type="match status" value="1"/>
</dbReference>
<dbReference type="PRINTS" id="PR00722">
    <property type="entry name" value="CHYMOTRYPSIN"/>
</dbReference>
<dbReference type="InterPro" id="IPR018114">
    <property type="entry name" value="TRYPSIN_HIS"/>
</dbReference>
<dbReference type="SUPFAM" id="SSF50494">
    <property type="entry name" value="Trypsin-like serine proteases"/>
    <property type="match status" value="1"/>
</dbReference>
<dbReference type="InterPro" id="IPR050430">
    <property type="entry name" value="Peptidase_S1"/>
</dbReference>
<dbReference type="EMBL" id="MUBJ01000025">
    <property type="protein sequence ID" value="OTA14650.1"/>
    <property type="molecule type" value="Genomic_DNA"/>
</dbReference>
<feature type="domain" description="Peptidase S1" evidence="4">
    <location>
        <begin position="33"/>
        <end position="282"/>
    </location>
</feature>
<feature type="chain" id="PRO_5013368067" evidence="3">
    <location>
        <begin position="22"/>
        <end position="1690"/>
    </location>
</feature>
<evidence type="ECO:0000256" key="3">
    <source>
        <dbReference type="SAM" id="SignalP"/>
    </source>
</evidence>
<comment type="caution">
    <text evidence="5">The sequence shown here is derived from an EMBL/GenBank/DDBJ whole genome shotgun (WGS) entry which is preliminary data.</text>
</comment>
<evidence type="ECO:0000256" key="2">
    <source>
        <dbReference type="ARBA" id="ARBA00023157"/>
    </source>
</evidence>
<keyword evidence="3" id="KW-0732">Signal</keyword>
<dbReference type="InterPro" id="IPR043504">
    <property type="entry name" value="Peptidase_S1_PA_chymotrypsin"/>
</dbReference>
<dbReference type="PANTHER" id="PTHR24276:SF98">
    <property type="entry name" value="FI18310P1-RELATED"/>
    <property type="match status" value="1"/>
</dbReference>
<dbReference type="Pfam" id="PF00089">
    <property type="entry name" value="Trypsin"/>
    <property type="match status" value="1"/>
</dbReference>
<evidence type="ECO:0000313" key="6">
    <source>
        <dbReference type="Proteomes" id="UP000194350"/>
    </source>
</evidence>
<protein>
    <submittedName>
        <fullName evidence="5">Trypsin</fullName>
    </submittedName>
</protein>
<keyword evidence="6" id="KW-1185">Reference proteome</keyword>
<name>A0A1Y2SAU2_9GAMM</name>
<dbReference type="RefSeq" id="WP_086110394.1">
    <property type="nucleotide sequence ID" value="NZ_CAWNGD010000068.1"/>
</dbReference>
<dbReference type="GO" id="GO:0006508">
    <property type="term" value="P:proteolysis"/>
    <property type="evidence" value="ECO:0007669"/>
    <property type="project" value="InterPro"/>
</dbReference>
<dbReference type="Proteomes" id="UP000194350">
    <property type="component" value="Unassembled WGS sequence"/>
</dbReference>
<dbReference type="InterPro" id="IPR001254">
    <property type="entry name" value="Trypsin_dom"/>
</dbReference>
<proteinExistence type="inferred from homology"/>
<keyword evidence="2" id="KW-1015">Disulfide bond</keyword>
<gene>
    <name evidence="5" type="ORF">Xvie_03481</name>
</gene>
<organism evidence="5 6">
    <name type="scientific">Xenorhabdus vietnamensis</name>
    <dbReference type="NCBI Taxonomy" id="351656"/>
    <lineage>
        <taxon>Bacteria</taxon>
        <taxon>Pseudomonadati</taxon>
        <taxon>Pseudomonadota</taxon>
        <taxon>Gammaproteobacteria</taxon>
        <taxon>Enterobacterales</taxon>
        <taxon>Morganellaceae</taxon>
        <taxon>Xenorhabdus</taxon>
    </lineage>
</organism>
<dbReference type="InterPro" id="IPR013783">
    <property type="entry name" value="Ig-like_fold"/>
</dbReference>
<dbReference type="SMART" id="SM00020">
    <property type="entry name" value="Tryp_SPc"/>
    <property type="match status" value="1"/>
</dbReference>
<dbReference type="STRING" id="351656.Xvie_03481"/>
<feature type="signal peptide" evidence="3">
    <location>
        <begin position="1"/>
        <end position="21"/>
    </location>
</feature>
<dbReference type="Gene3D" id="2.40.10.10">
    <property type="entry name" value="Trypsin-like serine proteases"/>
    <property type="match status" value="1"/>
</dbReference>
<evidence type="ECO:0000313" key="5">
    <source>
        <dbReference type="EMBL" id="OTA14650.1"/>
    </source>
</evidence>
<reference evidence="5 6" key="1">
    <citation type="submission" date="2016-10" db="EMBL/GenBank/DDBJ databases">
        <title>Systematic genetic and metabolomic analysis of Xenorhabdus and Photorhabdus spp., highlights the requirements for a dual symbiotic and pathogenic life style.</title>
        <authorList>
            <person name="Tobias N.J."/>
            <person name="Wolff H."/>
            <person name="Djahanschiri B."/>
            <person name="Pidot S.J."/>
            <person name="Stinear T.P."/>
            <person name="Ebersberger I."/>
            <person name="Bode H.B."/>
        </authorList>
    </citation>
    <scope>NUCLEOTIDE SEQUENCE [LARGE SCALE GENOMIC DNA]</scope>
    <source>
        <strain evidence="5 6">DSM 22392</strain>
    </source>
</reference>
<comment type="similarity">
    <text evidence="1">Belongs to the peptidase S1 family.</text>
</comment>
<dbReference type="PROSITE" id="PS00134">
    <property type="entry name" value="TRYPSIN_HIS"/>
    <property type="match status" value="1"/>
</dbReference>
<dbReference type="OrthoDB" id="9813836at2"/>
<dbReference type="PROSITE" id="PS50240">
    <property type="entry name" value="TRYPSIN_DOM"/>
    <property type="match status" value="1"/>
</dbReference>
<sequence>MIYFRTFFTLFFLFYFSQSFSGFSLENPPLETISGGEDSCVNIESDKCKYWVVSIHYKDENNQNRFLCSGSLIASNYVLTAAHCKIKNAKEYLIKDYKKNIIGTAQPEEFKSSYLGNDFALIKLKEKVSDDYGRGRIRRFFNYDEVYEKLNKDYYQSSVYGYGLLGVDKNTGEQIKNDGTQRRADVKIFTTAIDAKGKEGLMVEASKNKALSPGVIQMGDSGGPIIWNDTIIGVSSWGYDALKIKDKNDYPFFFFSDVTGKYFDAGSSKKHDLGNWFSTIMKQVWINNPDWNTHLSKRGKYVFVEGWGRKGSEIEVAYSIKNGKENVYACGKADSRGKWKCYIPHDNFFVEDINDIEEYKVIITAREVNKVSESWEEDTVQAKISSISEEFGIVYPADESTIITKNFIVRGYADPGSDVKLIIQSNLDNEEIYTQDKLCEGLEDEELIKTEKYGLWSCTVKSEFIYEIESNNYKIIASQNTGNVNLHDQVNILLKPQEYTELKLDQYNKDKSNVYRKKVEYDVSYANEASAVCIFNNKSFDCRNNKDDKYRFYLDNVSGDYNNPEPIMVYTGAIQKIKDTDFFDKKLWYNKYLRVEGGYFEADFLNENKIGNPNKISSVELKNKKISGVGGDSKSYIEMNGDMILPSEYSICMKKNENSLLSLEASICSRQENEDVYLKVPLKDGKDFEEIPIRYGNYSMVNGLKMNDFPIWDIPLLSTLKDGFYYIEVTDKYHPLGLTNIKKTWNSISNRSYFQIKTPEVKITTPSVGETDTVGIPSFLSGSANEPGDEVAIKRRKIDLSSELKENNQDLAKEMFICTGAVVSDSGNWQCGKPIIFPAGTYELTAELIKEGKIVATDVTHITIKDENDDEPEKKKFEVKNPKNNSIVDPDNPITFSGTFSGSGGGGGGGGGFGGFLSSIFGAIFGAFEGIASLFSGAFGFFWEFMIHPGDILGGDTYTMELQETQNGVNVGDPIKWTFTVPMRITEPKPDAQYRLHDEISIKGQGSPNQLVFVTGSEYLLPPEKMTLPISSEGIICTATVDKGGKWLCPNNPVMKATNEGKFFLYAAQYKKTDSTQLGQLGDTYEKTSQVTRKYEVTKTKIQIIIPVPGAKITTLPFTISGTGEQGAQVYVEGFGGAKDCNTTVDSSGKWSCGSYQPEEGKYSVSADQFIDNALDSKAVISFEIQTKTVKPVTITQPHNGGIFQYLENILPKGTGEPGTTVCLAQKSLSQICQDGVTINEQGHWEWVYGLDTSVKGEQKLVATAFLGKVRQSTAKVTFKIEPAPGETTLTVETPKEDEVIKTPSYMFSGTMPSNAKTVTVQGFGGHGDCIAKLNAEDYTWSCGPYSSVPGDYDVAVVDDADSDSQINRSFKVRYGDNLQMRILNPTEGEQIDKYSYWISGKGQAGARVTVNGAVTCDVLVNENQDWVCPYDYKSIPGSHKLLGQQWVDDVPSGKPVTRNYEVIYGMSDITIDGTAEATCSVSSLNEETKKPVIYAPIMENNEAFSALITGTATKGMYVSLKVKRGNQNIRSCGPVQASEADGKWSCRIDDIELGLYHLTATQAITSNSNPVGSAANQDIYVTHNDLKITFPQDNKAYCYHYKYDHSKWNITGVGDPGAEVLVEWPKQGFSQKTKVDQQGNWSVISVIPPVGYSTIKASYEGKRCGLEPSDSVQFQVAGDLTIGFHPPPC</sequence>
<dbReference type="Gene3D" id="2.60.40.10">
    <property type="entry name" value="Immunoglobulins"/>
    <property type="match status" value="1"/>
</dbReference>
<dbReference type="GO" id="GO:0004252">
    <property type="term" value="F:serine-type endopeptidase activity"/>
    <property type="evidence" value="ECO:0007669"/>
    <property type="project" value="InterPro"/>
</dbReference>
<accession>A0A1Y2SAU2</accession>
<evidence type="ECO:0000259" key="4">
    <source>
        <dbReference type="PROSITE" id="PS50240"/>
    </source>
</evidence>
<evidence type="ECO:0000256" key="1">
    <source>
        <dbReference type="ARBA" id="ARBA00007664"/>
    </source>
</evidence>